<evidence type="ECO:0000256" key="3">
    <source>
        <dbReference type="ARBA" id="ARBA00018925"/>
    </source>
</evidence>
<dbReference type="GeneID" id="9535118"/>
<feature type="region of interest" description="Disordered" evidence="11">
    <location>
        <begin position="676"/>
        <end position="699"/>
    </location>
</feature>
<evidence type="ECO:0000256" key="5">
    <source>
        <dbReference type="ARBA" id="ARBA00022741"/>
    </source>
</evidence>
<dbReference type="SUPFAM" id="SSF50249">
    <property type="entry name" value="Nucleic acid-binding proteins"/>
    <property type="match status" value="1"/>
</dbReference>
<keyword evidence="14" id="KW-1185">Reference proteome</keyword>
<dbReference type="GO" id="GO:0042555">
    <property type="term" value="C:MCM complex"/>
    <property type="evidence" value="ECO:0007669"/>
    <property type="project" value="InterPro"/>
</dbReference>
<evidence type="ECO:0000313" key="13">
    <source>
        <dbReference type="EMBL" id="EEY18155.1"/>
    </source>
</evidence>
<dbReference type="EC" id="3.6.4.12" evidence="2"/>
<dbReference type="PROSITE" id="PS50051">
    <property type="entry name" value="MCM_2"/>
    <property type="match status" value="1"/>
</dbReference>
<evidence type="ECO:0000259" key="12">
    <source>
        <dbReference type="PROSITE" id="PS50051"/>
    </source>
</evidence>
<keyword evidence="8" id="KW-0067">ATP-binding</keyword>
<dbReference type="PRINTS" id="PR01657">
    <property type="entry name" value="MCMFAMILY"/>
</dbReference>
<evidence type="ECO:0000256" key="2">
    <source>
        <dbReference type="ARBA" id="ARBA00012551"/>
    </source>
</evidence>
<organism evidence="14">
    <name type="scientific">Verticillium alfalfae (strain VaMs.102 / ATCC MYA-4576 / FGSC 10136)</name>
    <name type="common">Verticillium wilt of alfalfa</name>
    <name type="synonym">Verticillium albo-atrum</name>
    <dbReference type="NCBI Taxonomy" id="526221"/>
    <lineage>
        <taxon>Eukaryota</taxon>
        <taxon>Fungi</taxon>
        <taxon>Dikarya</taxon>
        <taxon>Ascomycota</taxon>
        <taxon>Pezizomycotina</taxon>
        <taxon>Sordariomycetes</taxon>
        <taxon>Hypocreomycetidae</taxon>
        <taxon>Glomerellales</taxon>
        <taxon>Plectosphaerellaceae</taxon>
        <taxon>Verticillium</taxon>
    </lineage>
</organism>
<keyword evidence="6" id="KW-0863">Zinc-finger</keyword>
<feature type="region of interest" description="Disordered" evidence="11">
    <location>
        <begin position="539"/>
        <end position="560"/>
    </location>
</feature>
<dbReference type="InterPro" id="IPR031327">
    <property type="entry name" value="MCM"/>
</dbReference>
<dbReference type="GO" id="GO:0006279">
    <property type="term" value="P:premeiotic DNA replication"/>
    <property type="evidence" value="ECO:0007669"/>
    <property type="project" value="UniProtKB-ARBA"/>
</dbReference>
<dbReference type="GO" id="GO:1902975">
    <property type="term" value="P:mitotic DNA replication initiation"/>
    <property type="evidence" value="ECO:0007669"/>
    <property type="project" value="TreeGrafter"/>
</dbReference>
<evidence type="ECO:0000256" key="8">
    <source>
        <dbReference type="ARBA" id="ARBA00022840"/>
    </source>
</evidence>
<gene>
    <name evidence="13" type="ORF">VDBG_04264</name>
</gene>
<evidence type="ECO:0000256" key="7">
    <source>
        <dbReference type="ARBA" id="ARBA00022833"/>
    </source>
</evidence>
<evidence type="ECO:0000256" key="4">
    <source>
        <dbReference type="ARBA" id="ARBA00022723"/>
    </source>
</evidence>
<name>C9SGN3_VERA1</name>
<dbReference type="InterPro" id="IPR008045">
    <property type="entry name" value="MCM2"/>
</dbReference>
<keyword evidence="9" id="KW-0238">DNA-binding</keyword>
<dbReference type="Pfam" id="PF17855">
    <property type="entry name" value="MCM_lid"/>
    <property type="match status" value="1"/>
</dbReference>
<protein>
    <recommendedName>
        <fullName evidence="3">DNA replication licensing factor MCM2</fullName>
        <ecNumber evidence="2">3.6.4.12</ecNumber>
    </recommendedName>
</protein>
<dbReference type="Gene3D" id="2.40.50.140">
    <property type="entry name" value="Nucleic acid-binding proteins"/>
    <property type="match status" value="1"/>
</dbReference>
<accession>C9SGN3</accession>
<dbReference type="Proteomes" id="UP000008698">
    <property type="component" value="Unassembled WGS sequence"/>
</dbReference>
<keyword evidence="10" id="KW-0131">Cell cycle</keyword>
<feature type="compositionally biased region" description="Basic and acidic residues" evidence="11">
    <location>
        <begin position="42"/>
        <end position="62"/>
    </location>
</feature>
<dbReference type="InterPro" id="IPR033762">
    <property type="entry name" value="MCM_OB"/>
</dbReference>
<dbReference type="SMART" id="SM00350">
    <property type="entry name" value="MCM"/>
    <property type="match status" value="1"/>
</dbReference>
<dbReference type="AlphaFoldDB" id="C9SGN3"/>
<dbReference type="InterPro" id="IPR001208">
    <property type="entry name" value="MCM_dom"/>
</dbReference>
<comment type="similarity">
    <text evidence="1">Belongs to the MCM family.</text>
</comment>
<evidence type="ECO:0000256" key="1">
    <source>
        <dbReference type="ARBA" id="ARBA00008010"/>
    </source>
</evidence>
<keyword evidence="4" id="KW-0479">Metal-binding</keyword>
<evidence type="ECO:0000256" key="9">
    <source>
        <dbReference type="ARBA" id="ARBA00023125"/>
    </source>
</evidence>
<dbReference type="SUPFAM" id="SSF52540">
    <property type="entry name" value="P-loop containing nucleoside triphosphate hydrolases"/>
    <property type="match status" value="1"/>
</dbReference>
<dbReference type="GO" id="GO:0005524">
    <property type="term" value="F:ATP binding"/>
    <property type="evidence" value="ECO:0007669"/>
    <property type="project" value="UniProtKB-KW"/>
</dbReference>
<feature type="compositionally biased region" description="Basic and acidic residues" evidence="11">
    <location>
        <begin position="544"/>
        <end position="560"/>
    </location>
</feature>
<dbReference type="PANTHER" id="PTHR11630">
    <property type="entry name" value="DNA REPLICATION LICENSING FACTOR MCM FAMILY MEMBER"/>
    <property type="match status" value="1"/>
</dbReference>
<dbReference type="KEGG" id="val:VDBG_04264"/>
<dbReference type="Pfam" id="PF12619">
    <property type="entry name" value="MCM2_N"/>
    <property type="match status" value="1"/>
</dbReference>
<dbReference type="EMBL" id="DS985217">
    <property type="protein sequence ID" value="EEY18155.1"/>
    <property type="molecule type" value="Genomic_DNA"/>
</dbReference>
<dbReference type="GO" id="GO:0043138">
    <property type="term" value="F:3'-5' DNA helicase activity"/>
    <property type="evidence" value="ECO:0007669"/>
    <property type="project" value="TreeGrafter"/>
</dbReference>
<dbReference type="PANTHER" id="PTHR11630:SF44">
    <property type="entry name" value="DNA REPLICATION LICENSING FACTOR MCM2"/>
    <property type="match status" value="1"/>
</dbReference>
<dbReference type="FunFam" id="3.40.50.300:FF:000138">
    <property type="entry name" value="DNA helicase"/>
    <property type="match status" value="1"/>
</dbReference>
<dbReference type="Gene3D" id="3.40.50.300">
    <property type="entry name" value="P-loop containing nucleotide triphosphate hydrolases"/>
    <property type="match status" value="1"/>
</dbReference>
<dbReference type="OMA" id="SHWDIFA"/>
<evidence type="ECO:0000256" key="6">
    <source>
        <dbReference type="ARBA" id="ARBA00022771"/>
    </source>
</evidence>
<dbReference type="GO" id="GO:0003697">
    <property type="term" value="F:single-stranded DNA binding"/>
    <property type="evidence" value="ECO:0007669"/>
    <property type="project" value="TreeGrafter"/>
</dbReference>
<feature type="compositionally biased region" description="Acidic residues" evidence="11">
    <location>
        <begin position="63"/>
        <end position="73"/>
    </location>
</feature>
<proteinExistence type="inferred from homology"/>
<dbReference type="InterPro" id="IPR018525">
    <property type="entry name" value="MCM_CS"/>
</dbReference>
<feature type="compositionally biased region" description="Polar residues" evidence="11">
    <location>
        <begin position="678"/>
        <end position="699"/>
    </location>
</feature>
<reference evidence="14" key="1">
    <citation type="journal article" date="2011" name="PLoS Pathog.">
        <title>Comparative genomics yields insights into niche adaptation of plant vascular wilt pathogens.</title>
        <authorList>
            <person name="Klosterman S.J."/>
            <person name="Subbarao K.V."/>
            <person name="Kang S."/>
            <person name="Veronese P."/>
            <person name="Gold S.E."/>
            <person name="Thomma B.P.H.J."/>
            <person name="Chen Z."/>
            <person name="Henrissat B."/>
            <person name="Lee Y.-H."/>
            <person name="Park J."/>
            <person name="Garcia-Pedrajas M.D."/>
            <person name="Barbara D.J."/>
            <person name="Anchieta A."/>
            <person name="de Jonge R."/>
            <person name="Santhanam P."/>
            <person name="Maruthachalam K."/>
            <person name="Atallah Z."/>
            <person name="Amyotte S.G."/>
            <person name="Paz Z."/>
            <person name="Inderbitzin P."/>
            <person name="Hayes R.J."/>
            <person name="Heiman D.I."/>
            <person name="Young S."/>
            <person name="Zeng Q."/>
            <person name="Engels R."/>
            <person name="Galagan J."/>
            <person name="Cuomo C.A."/>
            <person name="Dobinson K.F."/>
            <person name="Ma L.-J."/>
        </authorList>
    </citation>
    <scope>NUCLEOTIDE SEQUENCE [LARGE SCALE GENOMIC DNA]</scope>
    <source>
        <strain evidence="14">VaMs.102 / ATCC MYA-4576 / FGSC 10136</strain>
    </source>
</reference>
<dbReference type="PRINTS" id="PR01658">
    <property type="entry name" value="MCMPROTEIN2"/>
</dbReference>
<dbReference type="GO" id="GO:0043596">
    <property type="term" value="C:nuclear replication fork"/>
    <property type="evidence" value="ECO:0007669"/>
    <property type="project" value="UniProtKB-ARBA"/>
</dbReference>
<evidence type="ECO:0000256" key="10">
    <source>
        <dbReference type="ARBA" id="ARBA00023306"/>
    </source>
</evidence>
<keyword evidence="5" id="KW-0547">Nucleotide-binding</keyword>
<dbReference type="InterPro" id="IPR041562">
    <property type="entry name" value="MCM_lid"/>
</dbReference>
<dbReference type="RefSeq" id="XP_003006311.1">
    <property type="nucleotide sequence ID" value="XM_003006265.1"/>
</dbReference>
<dbReference type="Pfam" id="PF00493">
    <property type="entry name" value="MCM"/>
    <property type="match status" value="1"/>
</dbReference>
<feature type="region of interest" description="Disordered" evidence="11">
    <location>
        <begin position="1"/>
        <end position="76"/>
    </location>
</feature>
<evidence type="ECO:0000313" key="14">
    <source>
        <dbReference type="Proteomes" id="UP000008698"/>
    </source>
</evidence>
<dbReference type="InterPro" id="IPR012340">
    <property type="entry name" value="NA-bd_OB-fold"/>
</dbReference>
<sequence length="699" mass="77553">MASSPPAFNIAHGGDDDDDIEEDVEIEDDLDDMDEAAEDDVDLFREGFEQDYRSKEDDRYEGIDIDDEGEYDQMDPATRRQLEAQLARRDGEVARRQRIPAAFLPGEDDDGDIDLTAQPRRRRHAYDEDPDDAMDEDIMDEELSLEALQDVKAGEPDRLGVAVVRAEDHQRGVQQESNVEVKISYCQSCQSRGPFTVNSEKTVYRNYQKLTLQESPGTVPAGRLPRTREVILLWDLIDKAKPGEEIEVTGIYRNNYDAQLNNRNGFPVFATILEANNVVKSHDQLAGFRMTEEDEAAIRKLARDPGIIDKIVNSIAPSIYGHTDIKTAVALSLFGGVAKVGKGSHHVRGDINVLLLGDPGTAKSQVLKYVEKTAHRAVFATGQGASAVGLTASVRRDPLTSEWTLEGGALVLADRGTCLIDEFDKMNDQDRTSIHEAMEQQTISISKAGIVTTLQARCGIIAAANPIGGRYNSTIPFSANVELTEPILSRFDILCVVRDTVEPEEDERLARFIVGSHSRSHPNPTLLSQDQDHDSMDVAAGDTQRSEAQKAKLEAEKRRKENEIPQELLRKYILYARDRLSPKLYHMDEDKVARLFADMRRESLATGAYPITVRHLEAIIRISEAFCRMRLSEYCSSHDIDRAIAVTVESFVGSQKVSCKKALARAFAKYTLARPGAGTQSQRSAGTSQASRRTGTAAA</sequence>
<dbReference type="OrthoDB" id="844at2759"/>
<dbReference type="eggNOG" id="KOG0477">
    <property type="taxonomic scope" value="Eukaryota"/>
</dbReference>
<dbReference type="GO" id="GO:0000727">
    <property type="term" value="P:double-strand break repair via break-induced replication"/>
    <property type="evidence" value="ECO:0007669"/>
    <property type="project" value="TreeGrafter"/>
</dbReference>
<dbReference type="GO" id="GO:0008270">
    <property type="term" value="F:zinc ion binding"/>
    <property type="evidence" value="ECO:0007669"/>
    <property type="project" value="UniProtKB-KW"/>
</dbReference>
<dbReference type="PROSITE" id="PS00847">
    <property type="entry name" value="MCM_1"/>
    <property type="match status" value="1"/>
</dbReference>
<feature type="compositionally biased region" description="Acidic residues" evidence="11">
    <location>
        <begin position="15"/>
        <end position="41"/>
    </location>
</feature>
<evidence type="ECO:0000256" key="11">
    <source>
        <dbReference type="SAM" id="MobiDB-lite"/>
    </source>
</evidence>
<dbReference type="CDD" id="cd17753">
    <property type="entry name" value="MCM2"/>
    <property type="match status" value="1"/>
</dbReference>
<dbReference type="GO" id="GO:0031261">
    <property type="term" value="C:DNA replication preinitiation complex"/>
    <property type="evidence" value="ECO:0007669"/>
    <property type="project" value="UniProtKB-ARBA"/>
</dbReference>
<dbReference type="GO" id="GO:0017116">
    <property type="term" value="F:single-stranded DNA helicase activity"/>
    <property type="evidence" value="ECO:0007669"/>
    <property type="project" value="TreeGrafter"/>
</dbReference>
<dbReference type="GO" id="GO:0005656">
    <property type="term" value="C:nuclear pre-replicative complex"/>
    <property type="evidence" value="ECO:0007669"/>
    <property type="project" value="UniProtKB-ARBA"/>
</dbReference>
<dbReference type="Pfam" id="PF17207">
    <property type="entry name" value="MCM_OB"/>
    <property type="match status" value="1"/>
</dbReference>
<dbReference type="InterPro" id="IPR027417">
    <property type="entry name" value="P-loop_NTPase"/>
</dbReference>
<dbReference type="STRING" id="526221.C9SGN3"/>
<feature type="domain" description="MCM C-terminal AAA(+) ATPase" evidence="12">
    <location>
        <begin position="307"/>
        <end position="513"/>
    </location>
</feature>
<keyword evidence="7" id="KW-0862">Zinc</keyword>
<dbReference type="HOGENOM" id="CLU_000995_0_0_1"/>